<dbReference type="CDD" id="cd00093">
    <property type="entry name" value="HTH_XRE"/>
    <property type="match status" value="1"/>
</dbReference>
<dbReference type="PROSITE" id="PS50943">
    <property type="entry name" value="HTH_CROC1"/>
    <property type="match status" value="1"/>
</dbReference>
<organism evidence="2 3">
    <name type="scientific">Microbacterium aurantiacum</name>
    <dbReference type="NCBI Taxonomy" id="162393"/>
    <lineage>
        <taxon>Bacteria</taxon>
        <taxon>Bacillati</taxon>
        <taxon>Actinomycetota</taxon>
        <taxon>Actinomycetes</taxon>
        <taxon>Micrococcales</taxon>
        <taxon>Microbacteriaceae</taxon>
        <taxon>Microbacterium</taxon>
    </lineage>
</organism>
<comment type="caution">
    <text evidence="2">The sequence shown here is derived from an EMBL/GenBank/DDBJ whole genome shotgun (WGS) entry which is preliminary data.</text>
</comment>
<dbReference type="GeneID" id="301459155"/>
<dbReference type="InterPro" id="IPR010982">
    <property type="entry name" value="Lambda_DNA-bd_dom_sf"/>
</dbReference>
<sequence length="85" mass="9164">MTTTSGVDWDAYARDLAQRLVEARERAGLTQDAVARRAGIATFTYQKLEKGESNPGTPANPRLQTIVALAHALEVDVCALVPPQT</sequence>
<gene>
    <name evidence="2" type="ORF">KZC50_12940</name>
</gene>
<dbReference type="RefSeq" id="WP_310891965.1">
    <property type="nucleotide sequence ID" value="NZ_BAAAGR010000003.1"/>
</dbReference>
<dbReference type="AlphaFoldDB" id="A0AAJ2HIZ3"/>
<dbReference type="GO" id="GO:0003677">
    <property type="term" value="F:DNA binding"/>
    <property type="evidence" value="ECO:0007669"/>
    <property type="project" value="InterPro"/>
</dbReference>
<proteinExistence type="predicted"/>
<dbReference type="EMBL" id="JAHWXH010000003">
    <property type="protein sequence ID" value="MDS0246502.1"/>
    <property type="molecule type" value="Genomic_DNA"/>
</dbReference>
<reference evidence="2 3" key="1">
    <citation type="submission" date="2021-06" db="EMBL/GenBank/DDBJ databases">
        <title>Genome-based taxonomic framework of Microbacterium strains isolated from marine environment, the description of four new species and reclassification of four preexisting species.</title>
        <authorList>
            <person name="Lee S.D."/>
            <person name="Kim S.-M."/>
            <person name="Byeon Y.-S."/>
            <person name="Yang H.L."/>
            <person name="Kim I.S."/>
        </authorList>
    </citation>
    <scope>NUCLEOTIDE SEQUENCE [LARGE SCALE GENOMIC DNA]</scope>
    <source>
        <strain evidence="2 3">KACC 20514</strain>
    </source>
</reference>
<name>A0AAJ2HIZ3_9MICO</name>
<dbReference type="InterPro" id="IPR001387">
    <property type="entry name" value="Cro/C1-type_HTH"/>
</dbReference>
<evidence type="ECO:0000313" key="3">
    <source>
        <dbReference type="Proteomes" id="UP001183582"/>
    </source>
</evidence>
<evidence type="ECO:0000313" key="2">
    <source>
        <dbReference type="EMBL" id="MDS0246502.1"/>
    </source>
</evidence>
<accession>A0AAJ2HIZ3</accession>
<protein>
    <submittedName>
        <fullName evidence="2">Helix-turn-helix domain-containing protein</fullName>
    </submittedName>
</protein>
<dbReference type="SMART" id="SM00530">
    <property type="entry name" value="HTH_XRE"/>
    <property type="match status" value="1"/>
</dbReference>
<dbReference type="Proteomes" id="UP001183582">
    <property type="component" value="Unassembled WGS sequence"/>
</dbReference>
<dbReference type="SUPFAM" id="SSF47413">
    <property type="entry name" value="lambda repressor-like DNA-binding domains"/>
    <property type="match status" value="1"/>
</dbReference>
<evidence type="ECO:0000259" key="1">
    <source>
        <dbReference type="PROSITE" id="PS50943"/>
    </source>
</evidence>
<dbReference type="Gene3D" id="1.10.260.40">
    <property type="entry name" value="lambda repressor-like DNA-binding domains"/>
    <property type="match status" value="1"/>
</dbReference>
<feature type="domain" description="HTH cro/C1-type" evidence="1">
    <location>
        <begin position="20"/>
        <end position="80"/>
    </location>
</feature>
<dbReference type="Pfam" id="PF13560">
    <property type="entry name" value="HTH_31"/>
    <property type="match status" value="1"/>
</dbReference>